<sequence>MGRIICSSKSVCCNCGVDCCSCYYLVIRKMDKNCKRASRRILATNPRPDFDGARA</sequence>
<evidence type="ECO:0000313" key="1">
    <source>
        <dbReference type="EMBL" id="DAE19766.1"/>
    </source>
</evidence>
<dbReference type="EMBL" id="BK015686">
    <property type="protein sequence ID" value="DAE19766.1"/>
    <property type="molecule type" value="Genomic_DNA"/>
</dbReference>
<name>A0A8S5QKF5_9CAUD</name>
<reference evidence="1" key="1">
    <citation type="journal article" date="2021" name="Proc. Natl. Acad. Sci. U.S.A.">
        <title>A Catalog of Tens of Thousands of Viruses from Human Metagenomes Reveals Hidden Associations with Chronic Diseases.</title>
        <authorList>
            <person name="Tisza M.J."/>
            <person name="Buck C.B."/>
        </authorList>
    </citation>
    <scope>NUCLEOTIDE SEQUENCE</scope>
    <source>
        <strain evidence="1">Cteoh1</strain>
    </source>
</reference>
<organism evidence="1">
    <name type="scientific">Siphoviridae sp. cteoh1</name>
    <dbReference type="NCBI Taxonomy" id="2826407"/>
    <lineage>
        <taxon>Viruses</taxon>
        <taxon>Duplodnaviria</taxon>
        <taxon>Heunggongvirae</taxon>
        <taxon>Uroviricota</taxon>
        <taxon>Caudoviricetes</taxon>
    </lineage>
</organism>
<protein>
    <submittedName>
        <fullName evidence="1">Uncharacterized protein</fullName>
    </submittedName>
</protein>
<proteinExistence type="predicted"/>
<accession>A0A8S5QKF5</accession>